<dbReference type="Pfam" id="PF13188">
    <property type="entry name" value="PAS_8"/>
    <property type="match status" value="1"/>
</dbReference>
<evidence type="ECO:0000256" key="4">
    <source>
        <dbReference type="SAM" id="Coils"/>
    </source>
</evidence>
<protein>
    <submittedName>
        <fullName evidence="6">Bacterial regulatory protein, luxR family</fullName>
    </submittedName>
</protein>
<dbReference type="PROSITE" id="PS50043">
    <property type="entry name" value="HTH_LUXR_2"/>
    <property type="match status" value="1"/>
</dbReference>
<keyword evidence="1" id="KW-0805">Transcription regulation</keyword>
<evidence type="ECO:0000256" key="2">
    <source>
        <dbReference type="ARBA" id="ARBA00023125"/>
    </source>
</evidence>
<organism evidence="6 7">
    <name type="scientific">Pseudodesulfovibrio hydrargyri</name>
    <dbReference type="NCBI Taxonomy" id="2125990"/>
    <lineage>
        <taxon>Bacteria</taxon>
        <taxon>Pseudomonadati</taxon>
        <taxon>Thermodesulfobacteriota</taxon>
        <taxon>Desulfovibrionia</taxon>
        <taxon>Desulfovibrionales</taxon>
        <taxon>Desulfovibrionaceae</taxon>
    </lineage>
</organism>
<comment type="caution">
    <text evidence="6">The sequence shown here is derived from an EMBL/GenBank/DDBJ whole genome shotgun (WGS) entry which is preliminary data.</text>
</comment>
<dbReference type="SMART" id="SM00091">
    <property type="entry name" value="PAS"/>
    <property type="match status" value="1"/>
</dbReference>
<reference evidence="6 7" key="1">
    <citation type="submission" date="2015-09" db="EMBL/GenBank/DDBJ databases">
        <title>Genome of Desulfovibrio dechloracetivorans BerOc1, a mercury methylating strain isolated from highly hydrocarbons and metals contaminated coastal sediments.</title>
        <authorList>
            <person name="Goni Urriza M."/>
            <person name="Gassie C."/>
            <person name="Bouchez O."/>
            <person name="Klopp C."/>
            <person name="Ranchou-Peyruse A."/>
            <person name="Remy G."/>
        </authorList>
    </citation>
    <scope>NUCLEOTIDE SEQUENCE [LARGE SCALE GENOMIC DNA]</scope>
    <source>
        <strain evidence="6 7">BerOc1</strain>
    </source>
</reference>
<dbReference type="CDD" id="cd06170">
    <property type="entry name" value="LuxR_C_like"/>
    <property type="match status" value="1"/>
</dbReference>
<dbReference type="Gene3D" id="1.10.10.10">
    <property type="entry name" value="Winged helix-like DNA-binding domain superfamily/Winged helix DNA-binding domain"/>
    <property type="match status" value="1"/>
</dbReference>
<dbReference type="InterPro" id="IPR036388">
    <property type="entry name" value="WH-like_DNA-bd_sf"/>
</dbReference>
<dbReference type="InterPro" id="IPR000014">
    <property type="entry name" value="PAS"/>
</dbReference>
<dbReference type="OrthoDB" id="9797341at2"/>
<dbReference type="InterPro" id="IPR035965">
    <property type="entry name" value="PAS-like_dom_sf"/>
</dbReference>
<feature type="domain" description="HTH luxR-type" evidence="5">
    <location>
        <begin position="375"/>
        <end position="441"/>
    </location>
</feature>
<gene>
    <name evidence="6" type="ORF">BerOc1_02784</name>
</gene>
<keyword evidence="2" id="KW-0238">DNA-binding</keyword>
<dbReference type="GO" id="GO:0003677">
    <property type="term" value="F:DNA binding"/>
    <property type="evidence" value="ECO:0007669"/>
    <property type="project" value="UniProtKB-KW"/>
</dbReference>
<sequence>MRNRSGEQRHHWDLLLGMEREVDYFLARWSVRMEQAGYLEHTTAKRADCLQALDDFVAPMRTHRDMGLPNPDFPWLLRHEGEWGRTQIESARRHRMRGITADMYLGCFKTFIHSLGDVLEKMEGSFESKVLARRHVMLYGDALEVLFVRDWTRILPDLAAQKLDEANRLLTLEKCRYENILDASSELVLVVGGDGRVTQANRAVLAVLDRADVIGAPVWDVLSVEGQSLEDLLKYYPVGMSCELSPFDEAVVYRMQINSIGSVSMASDEYMIMLTNITAQAVQRDTLERVVSERTEALRLEKEQLEEMNITLRNVLQSIDREREQLLGEVSAKVNNLVLPALERIENEDDAAIRRGYLTVAKDQLARLAPGSGGSDPLLLKLTHMETRVAQFIQAGHPSKEIAESLNISVETVQTHRKNIRRKLGLHGKSVSLYAHLRTLGLTT</sequence>
<dbReference type="SUPFAM" id="SSF55785">
    <property type="entry name" value="PYP-like sensor domain (PAS domain)"/>
    <property type="match status" value="1"/>
</dbReference>
<dbReference type="GO" id="GO:0006355">
    <property type="term" value="P:regulation of DNA-templated transcription"/>
    <property type="evidence" value="ECO:0007669"/>
    <property type="project" value="InterPro"/>
</dbReference>
<dbReference type="SMART" id="SM00421">
    <property type="entry name" value="HTH_LUXR"/>
    <property type="match status" value="1"/>
</dbReference>
<feature type="coiled-coil region" evidence="4">
    <location>
        <begin position="295"/>
        <end position="325"/>
    </location>
</feature>
<keyword evidence="7" id="KW-1185">Reference proteome</keyword>
<dbReference type="SUPFAM" id="SSF46894">
    <property type="entry name" value="C-terminal effector domain of the bipartite response regulators"/>
    <property type="match status" value="1"/>
</dbReference>
<dbReference type="Pfam" id="PF00196">
    <property type="entry name" value="GerE"/>
    <property type="match status" value="1"/>
</dbReference>
<evidence type="ECO:0000259" key="5">
    <source>
        <dbReference type="PROSITE" id="PS50043"/>
    </source>
</evidence>
<dbReference type="PANTHER" id="PTHR44688">
    <property type="entry name" value="DNA-BINDING TRANSCRIPTIONAL ACTIVATOR DEVR_DOSR"/>
    <property type="match status" value="1"/>
</dbReference>
<dbReference type="EMBL" id="LKAQ01000004">
    <property type="protein sequence ID" value="OIQ50842.1"/>
    <property type="molecule type" value="Genomic_DNA"/>
</dbReference>
<name>A0A1J5MXX8_9BACT</name>
<dbReference type="PROSITE" id="PS00622">
    <property type="entry name" value="HTH_LUXR_1"/>
    <property type="match status" value="1"/>
</dbReference>
<dbReference type="InterPro" id="IPR016032">
    <property type="entry name" value="Sig_transdc_resp-reg_C-effctor"/>
</dbReference>
<keyword evidence="4" id="KW-0175">Coiled coil</keyword>
<dbReference type="InterPro" id="IPR000792">
    <property type="entry name" value="Tscrpt_reg_LuxR_C"/>
</dbReference>
<evidence type="ECO:0000256" key="1">
    <source>
        <dbReference type="ARBA" id="ARBA00023015"/>
    </source>
</evidence>
<dbReference type="PRINTS" id="PR00038">
    <property type="entry name" value="HTHLUXR"/>
</dbReference>
<evidence type="ECO:0000313" key="6">
    <source>
        <dbReference type="EMBL" id="OIQ50842.1"/>
    </source>
</evidence>
<dbReference type="PANTHER" id="PTHR44688:SF16">
    <property type="entry name" value="DNA-BINDING TRANSCRIPTIONAL ACTIVATOR DEVR_DOSR"/>
    <property type="match status" value="1"/>
</dbReference>
<keyword evidence="3" id="KW-0804">Transcription</keyword>
<dbReference type="Gene3D" id="3.30.450.20">
    <property type="entry name" value="PAS domain"/>
    <property type="match status" value="1"/>
</dbReference>
<dbReference type="Proteomes" id="UP000181901">
    <property type="component" value="Unassembled WGS sequence"/>
</dbReference>
<evidence type="ECO:0000256" key="3">
    <source>
        <dbReference type="ARBA" id="ARBA00023163"/>
    </source>
</evidence>
<accession>A0A1J5MXX8</accession>
<dbReference type="RefSeq" id="WP_071546244.1">
    <property type="nucleotide sequence ID" value="NZ_LKAQ01000004.1"/>
</dbReference>
<proteinExistence type="predicted"/>
<evidence type="ECO:0000313" key="7">
    <source>
        <dbReference type="Proteomes" id="UP000181901"/>
    </source>
</evidence>
<dbReference type="AlphaFoldDB" id="A0A1J5MXX8"/>